<name>A0AAN6RE76_9PLEO</name>
<evidence type="ECO:0000256" key="2">
    <source>
        <dbReference type="SAM" id="MobiDB-lite"/>
    </source>
</evidence>
<dbReference type="Gene3D" id="1.10.287.1490">
    <property type="match status" value="1"/>
</dbReference>
<proteinExistence type="predicted"/>
<protein>
    <submittedName>
        <fullName evidence="3">Uncharacterized protein</fullName>
    </submittedName>
</protein>
<feature type="compositionally biased region" description="Polar residues" evidence="2">
    <location>
        <begin position="309"/>
        <end position="324"/>
    </location>
</feature>
<feature type="coiled-coil region" evidence="1">
    <location>
        <begin position="164"/>
        <end position="212"/>
    </location>
</feature>
<dbReference type="EMBL" id="WVTA01000011">
    <property type="protein sequence ID" value="KAK3203272.1"/>
    <property type="molecule type" value="Genomic_DNA"/>
</dbReference>
<evidence type="ECO:0000313" key="3">
    <source>
        <dbReference type="EMBL" id="KAK3203272.1"/>
    </source>
</evidence>
<feature type="region of interest" description="Disordered" evidence="2">
    <location>
        <begin position="1"/>
        <end position="40"/>
    </location>
</feature>
<dbReference type="AlphaFoldDB" id="A0AAN6RE76"/>
<reference evidence="3 4" key="1">
    <citation type="submission" date="2021-02" db="EMBL/GenBank/DDBJ databases">
        <title>Genome assembly of Pseudopithomyces chartarum.</title>
        <authorList>
            <person name="Jauregui R."/>
            <person name="Singh J."/>
            <person name="Voisey C."/>
        </authorList>
    </citation>
    <scope>NUCLEOTIDE SEQUENCE [LARGE SCALE GENOMIC DNA]</scope>
    <source>
        <strain evidence="3 4">AGR01</strain>
    </source>
</reference>
<keyword evidence="4" id="KW-1185">Reference proteome</keyword>
<feature type="region of interest" description="Disordered" evidence="2">
    <location>
        <begin position="295"/>
        <end position="332"/>
    </location>
</feature>
<evidence type="ECO:0000313" key="4">
    <source>
        <dbReference type="Proteomes" id="UP001280581"/>
    </source>
</evidence>
<feature type="coiled-coil region" evidence="1">
    <location>
        <begin position="62"/>
        <end position="132"/>
    </location>
</feature>
<sequence length="389" mass="43831">MDAKANIMTQADTTQEDAKATTPGVCDIDSTPPVTQSDNGMLDLDNNTIAYGKYIADRHTEIVRLTTENAHLIEKCAQIQKRHAETVTKYKDTHGKYEVSIGDHVKLLNELRAKEENHNKRLNERKKELHTLTQSLHKRIKEKDEAIQQVETLTHENANLCRIHADLGQESAELKKENANLINTVYPLQARISELQTEVASLRQLREVDEKDRKDWMTESEVARGLVRGNVIQACARGLLRGLLRGLVHDNVIQGCARDLVQQPTVTAMVETRGRAHTVADPEAEMIAERERHIGKYTPHSSIHRKESSGANRQGTDNFSTSPRTADDPTNSRRIDFAGFVWKKNTSQTFDMENVPKGPKAKSSSMFDEKGKSLPNEKQPPTKDGGYRR</sequence>
<accession>A0AAN6RE76</accession>
<organism evidence="3 4">
    <name type="scientific">Pseudopithomyces chartarum</name>
    <dbReference type="NCBI Taxonomy" id="1892770"/>
    <lineage>
        <taxon>Eukaryota</taxon>
        <taxon>Fungi</taxon>
        <taxon>Dikarya</taxon>
        <taxon>Ascomycota</taxon>
        <taxon>Pezizomycotina</taxon>
        <taxon>Dothideomycetes</taxon>
        <taxon>Pleosporomycetidae</taxon>
        <taxon>Pleosporales</taxon>
        <taxon>Massarineae</taxon>
        <taxon>Didymosphaeriaceae</taxon>
        <taxon>Pseudopithomyces</taxon>
    </lineage>
</organism>
<gene>
    <name evidence="3" type="ORF">GRF29_112g713589</name>
</gene>
<evidence type="ECO:0000256" key="1">
    <source>
        <dbReference type="SAM" id="Coils"/>
    </source>
</evidence>
<dbReference type="Proteomes" id="UP001280581">
    <property type="component" value="Unassembled WGS sequence"/>
</dbReference>
<keyword evidence="1" id="KW-0175">Coiled coil</keyword>
<feature type="region of interest" description="Disordered" evidence="2">
    <location>
        <begin position="349"/>
        <end position="389"/>
    </location>
</feature>
<comment type="caution">
    <text evidence="3">The sequence shown here is derived from an EMBL/GenBank/DDBJ whole genome shotgun (WGS) entry which is preliminary data.</text>
</comment>